<organism evidence="4 5">
    <name type="scientific">Aedes albopictus</name>
    <name type="common">Asian tiger mosquito</name>
    <name type="synonym">Stegomyia albopicta</name>
    <dbReference type="NCBI Taxonomy" id="7160"/>
    <lineage>
        <taxon>Eukaryota</taxon>
        <taxon>Metazoa</taxon>
        <taxon>Ecdysozoa</taxon>
        <taxon>Arthropoda</taxon>
        <taxon>Hexapoda</taxon>
        <taxon>Insecta</taxon>
        <taxon>Pterygota</taxon>
        <taxon>Neoptera</taxon>
        <taxon>Endopterygota</taxon>
        <taxon>Diptera</taxon>
        <taxon>Nematocera</taxon>
        <taxon>Culicoidea</taxon>
        <taxon>Culicidae</taxon>
        <taxon>Culicinae</taxon>
        <taxon>Aedini</taxon>
        <taxon>Aedes</taxon>
        <taxon>Stegomyia</taxon>
    </lineage>
</organism>
<feature type="binding site" evidence="1">
    <location>
        <position position="122"/>
    </location>
    <ligand>
        <name>Zn(2+)</name>
        <dbReference type="ChEBI" id="CHEBI:29105"/>
    </ligand>
</feature>
<accession>A0ABM1Y3B1</accession>
<keyword evidence="1" id="KW-0863">Zinc-finger</keyword>
<feature type="compositionally biased region" description="Polar residues" evidence="2">
    <location>
        <begin position="337"/>
        <end position="350"/>
    </location>
</feature>
<evidence type="ECO:0000313" key="4">
    <source>
        <dbReference type="EnsemblMetazoa" id="AALFPA23_005290.P6714"/>
    </source>
</evidence>
<evidence type="ECO:0000256" key="1">
    <source>
        <dbReference type="PROSITE-ProRule" id="PRU01263"/>
    </source>
</evidence>
<feature type="region of interest" description="Disordered" evidence="2">
    <location>
        <begin position="455"/>
        <end position="476"/>
    </location>
</feature>
<feature type="compositionally biased region" description="Low complexity" evidence="2">
    <location>
        <begin position="368"/>
        <end position="380"/>
    </location>
</feature>
<dbReference type="PROSITE" id="PS51915">
    <property type="entry name" value="ZAD"/>
    <property type="match status" value="1"/>
</dbReference>
<dbReference type="Pfam" id="PF07776">
    <property type="entry name" value="zf-AD"/>
    <property type="match status" value="1"/>
</dbReference>
<feature type="binding site" evidence="1">
    <location>
        <position position="75"/>
    </location>
    <ligand>
        <name>Zn(2+)</name>
        <dbReference type="ChEBI" id="CHEBI:29105"/>
    </ligand>
</feature>
<dbReference type="InterPro" id="IPR012934">
    <property type="entry name" value="Znf_AD"/>
</dbReference>
<dbReference type="GeneID" id="109408767"/>
<evidence type="ECO:0000259" key="3">
    <source>
        <dbReference type="PROSITE" id="PS51915"/>
    </source>
</evidence>
<keyword evidence="5" id="KW-1185">Reference proteome</keyword>
<keyword evidence="1" id="KW-0862">Zinc</keyword>
<dbReference type="SMART" id="SM00868">
    <property type="entry name" value="zf-AD"/>
    <property type="match status" value="1"/>
</dbReference>
<dbReference type="EnsemblMetazoa" id="AALFPA23_005290.R6714">
    <property type="protein sequence ID" value="AALFPA23_005290.P6714"/>
    <property type="gene ID" value="AALFPA23_005290"/>
</dbReference>
<name>A0ABM1Y3B1_AEDAL</name>
<feature type="domain" description="ZAD" evidence="3">
    <location>
        <begin position="70"/>
        <end position="146"/>
    </location>
</feature>
<proteinExistence type="predicted"/>
<reference evidence="5" key="1">
    <citation type="journal article" date="2015" name="Proc. Natl. Acad. Sci. U.S.A.">
        <title>Genome sequence of the Asian Tiger mosquito, Aedes albopictus, reveals insights into its biology, genetics, and evolution.</title>
        <authorList>
            <person name="Chen X.G."/>
            <person name="Jiang X."/>
            <person name="Gu J."/>
            <person name="Xu M."/>
            <person name="Wu Y."/>
            <person name="Deng Y."/>
            <person name="Zhang C."/>
            <person name="Bonizzoni M."/>
            <person name="Dermauw W."/>
            <person name="Vontas J."/>
            <person name="Armbruster P."/>
            <person name="Huang X."/>
            <person name="Yang Y."/>
            <person name="Zhang H."/>
            <person name="He W."/>
            <person name="Peng H."/>
            <person name="Liu Y."/>
            <person name="Wu K."/>
            <person name="Chen J."/>
            <person name="Lirakis M."/>
            <person name="Topalis P."/>
            <person name="Van Leeuwen T."/>
            <person name="Hall A.B."/>
            <person name="Jiang X."/>
            <person name="Thorpe C."/>
            <person name="Mueller R.L."/>
            <person name="Sun C."/>
            <person name="Waterhouse R.M."/>
            <person name="Yan G."/>
            <person name="Tu Z.J."/>
            <person name="Fang X."/>
            <person name="James A.A."/>
        </authorList>
    </citation>
    <scope>NUCLEOTIDE SEQUENCE [LARGE SCALE GENOMIC DNA]</scope>
    <source>
        <strain evidence="5">Foshan</strain>
    </source>
</reference>
<evidence type="ECO:0000256" key="2">
    <source>
        <dbReference type="SAM" id="MobiDB-lite"/>
    </source>
</evidence>
<dbReference type="Gene3D" id="3.40.1800.20">
    <property type="match status" value="1"/>
</dbReference>
<evidence type="ECO:0000313" key="5">
    <source>
        <dbReference type="Proteomes" id="UP000069940"/>
    </source>
</evidence>
<protein>
    <recommendedName>
        <fullName evidence="3">ZAD domain-containing protein</fullName>
    </recommendedName>
</protein>
<feature type="compositionally biased region" description="Basic and acidic residues" evidence="2">
    <location>
        <begin position="240"/>
        <end position="249"/>
    </location>
</feature>
<dbReference type="PANTHER" id="PTHR39942:SF1">
    <property type="entry name" value="BCDNA.LD26519-RELATED"/>
    <property type="match status" value="1"/>
</dbReference>
<feature type="binding site" evidence="1">
    <location>
        <position position="72"/>
    </location>
    <ligand>
        <name>Zn(2+)</name>
        <dbReference type="ChEBI" id="CHEBI:29105"/>
    </ligand>
</feature>
<feature type="binding site" evidence="1">
    <location>
        <position position="119"/>
    </location>
    <ligand>
        <name>Zn(2+)</name>
        <dbReference type="ChEBI" id="CHEBI:29105"/>
    </ligand>
</feature>
<feature type="region of interest" description="Disordered" evidence="2">
    <location>
        <begin position="308"/>
        <end position="388"/>
    </location>
</feature>
<keyword evidence="1" id="KW-0479">Metal-binding</keyword>
<feature type="compositionally biased region" description="Polar residues" evidence="2">
    <location>
        <begin position="158"/>
        <end position="183"/>
    </location>
</feature>
<feature type="region of interest" description="Disordered" evidence="2">
    <location>
        <begin position="147"/>
        <end position="183"/>
    </location>
</feature>
<dbReference type="Proteomes" id="UP000069940">
    <property type="component" value="Unassembled WGS sequence"/>
</dbReference>
<dbReference type="EnsemblMetazoa" id="AALFPA23_005290.R6713">
    <property type="protein sequence ID" value="AALFPA23_005290.P6713"/>
    <property type="gene ID" value="AALFPA23_005290"/>
</dbReference>
<dbReference type="RefSeq" id="XP_029730758.2">
    <property type="nucleotide sequence ID" value="XM_029874898.2"/>
</dbReference>
<dbReference type="RefSeq" id="XP_062711216.1">
    <property type="nucleotide sequence ID" value="XM_062855232.1"/>
</dbReference>
<dbReference type="SUPFAM" id="SSF57716">
    <property type="entry name" value="Glucocorticoid receptor-like (DNA-binding domain)"/>
    <property type="match status" value="1"/>
</dbReference>
<sequence>MPGGIEILPSASQNVPLNLNAHRHQQQQQQQQQHHYRGVNGVGNDAATCDDDDEVGGIGSIIPDRTGKHSFCRLCLTHADALNPLFPPDAAPDRALLAQILDCVEVQITLPDDIKALICNDCVHQIYAFANFKELCKSNDQLLKSQTFTREDSDDNEGSASVSRSGVTSPMGTTVNSEDASSTPDASLFEKLYEQGVEVEAIGQPGGMLRCQDFASLNPEDREAERKAKNAARMRRWRMRQREKQEKQLVPEPEPEPEQPEPIVKDEQKEFLELKQQEEALRMQQIQEMFAILAQQQLRQVEAEIRRLKSGAQQSPIPQIPLESLIKSEPQPDEGQPSRQTSPTSDQQMASLRRSRAEYMRKWRAKRSQSQQQQNQQNQQTSALLGLVGRPPSVVSAAATGEPEKLAIQRHNRAEYMRRWRRERLKQELSPEEFEDWCSKSEQRRRFREWQTVRESASSAGDETMDYAELESGIRS</sequence>
<dbReference type="PANTHER" id="PTHR39942">
    <property type="entry name" value="BCDNA.LD26519-RELATED"/>
    <property type="match status" value="1"/>
</dbReference>
<feature type="region of interest" description="Disordered" evidence="2">
    <location>
        <begin position="231"/>
        <end position="266"/>
    </location>
</feature>
<reference evidence="4" key="2">
    <citation type="submission" date="2025-05" db="UniProtKB">
        <authorList>
            <consortium name="EnsemblMetazoa"/>
        </authorList>
    </citation>
    <scope>IDENTIFICATION</scope>
    <source>
        <strain evidence="4">Foshan</strain>
    </source>
</reference>